<dbReference type="OrthoDB" id="1113909at2759"/>
<evidence type="ECO:0000313" key="1">
    <source>
        <dbReference type="EMBL" id="KAH1039049.1"/>
    </source>
</evidence>
<dbReference type="Proteomes" id="UP000828251">
    <property type="component" value="Unassembled WGS sequence"/>
</dbReference>
<protein>
    <submittedName>
        <fullName evidence="1">Uncharacterized protein</fullName>
    </submittedName>
</protein>
<keyword evidence="2" id="KW-1185">Reference proteome</keyword>
<evidence type="ECO:0000313" key="2">
    <source>
        <dbReference type="Proteomes" id="UP000828251"/>
    </source>
</evidence>
<gene>
    <name evidence="1" type="ORF">J1N35_040792</name>
</gene>
<name>A0A9D3UE88_9ROSI</name>
<sequence>MKLERMQKALEQNNNTRLRLREEEVRLGIESILNQEEIFWFQKSKSEWLLTGDRNTNFFYNHTMKRHRQNQIAGLNIEGNEWFYDNEILTRHAVEYFLAL</sequence>
<organism evidence="1 2">
    <name type="scientific">Gossypium stocksii</name>
    <dbReference type="NCBI Taxonomy" id="47602"/>
    <lineage>
        <taxon>Eukaryota</taxon>
        <taxon>Viridiplantae</taxon>
        <taxon>Streptophyta</taxon>
        <taxon>Embryophyta</taxon>
        <taxon>Tracheophyta</taxon>
        <taxon>Spermatophyta</taxon>
        <taxon>Magnoliopsida</taxon>
        <taxon>eudicotyledons</taxon>
        <taxon>Gunneridae</taxon>
        <taxon>Pentapetalae</taxon>
        <taxon>rosids</taxon>
        <taxon>malvids</taxon>
        <taxon>Malvales</taxon>
        <taxon>Malvaceae</taxon>
        <taxon>Malvoideae</taxon>
        <taxon>Gossypium</taxon>
    </lineage>
</organism>
<comment type="caution">
    <text evidence="1">The sequence shown here is derived from an EMBL/GenBank/DDBJ whole genome shotgun (WGS) entry which is preliminary data.</text>
</comment>
<dbReference type="EMBL" id="JAIQCV010000012">
    <property type="protein sequence ID" value="KAH1039049.1"/>
    <property type="molecule type" value="Genomic_DNA"/>
</dbReference>
<reference evidence="1 2" key="1">
    <citation type="journal article" date="2021" name="Plant Biotechnol. J.">
        <title>Multi-omics assisted identification of the key and species-specific regulatory components of drought-tolerant mechanisms in Gossypium stocksii.</title>
        <authorList>
            <person name="Yu D."/>
            <person name="Ke L."/>
            <person name="Zhang D."/>
            <person name="Wu Y."/>
            <person name="Sun Y."/>
            <person name="Mei J."/>
            <person name="Sun J."/>
            <person name="Sun Y."/>
        </authorList>
    </citation>
    <scope>NUCLEOTIDE SEQUENCE [LARGE SCALE GENOMIC DNA]</scope>
    <source>
        <strain evidence="2">cv. E1</strain>
        <tissue evidence="1">Leaf</tissue>
    </source>
</reference>
<dbReference type="AlphaFoldDB" id="A0A9D3UE88"/>
<accession>A0A9D3UE88</accession>
<proteinExistence type="predicted"/>